<organism evidence="2 3">
    <name type="scientific">Spirodela intermedia</name>
    <name type="common">Intermediate duckweed</name>
    <dbReference type="NCBI Taxonomy" id="51605"/>
    <lineage>
        <taxon>Eukaryota</taxon>
        <taxon>Viridiplantae</taxon>
        <taxon>Streptophyta</taxon>
        <taxon>Embryophyta</taxon>
        <taxon>Tracheophyta</taxon>
        <taxon>Spermatophyta</taxon>
        <taxon>Magnoliopsida</taxon>
        <taxon>Liliopsida</taxon>
        <taxon>Araceae</taxon>
        <taxon>Lemnoideae</taxon>
        <taxon>Spirodela</taxon>
    </lineage>
</organism>
<proteinExistence type="predicted"/>
<keyword evidence="3" id="KW-1185">Reference proteome</keyword>
<sequence>MAGNTSTPMIFVLITQLIGCLSDIPGVAQRRFHNSEQR</sequence>
<feature type="signal peptide" evidence="1">
    <location>
        <begin position="1"/>
        <end position="22"/>
    </location>
</feature>
<dbReference type="AlphaFoldDB" id="A0A7I8K3E7"/>
<keyword evidence="1" id="KW-0732">Signal</keyword>
<accession>A0A7I8K3E7</accession>
<dbReference type="EMBL" id="LR746265">
    <property type="protein sequence ID" value="CAA7391640.1"/>
    <property type="molecule type" value="Genomic_DNA"/>
</dbReference>
<protein>
    <submittedName>
        <fullName evidence="2">Uncharacterized protein</fullName>
    </submittedName>
</protein>
<evidence type="ECO:0000256" key="1">
    <source>
        <dbReference type="SAM" id="SignalP"/>
    </source>
</evidence>
<dbReference type="Proteomes" id="UP000663760">
    <property type="component" value="Chromosome 2"/>
</dbReference>
<evidence type="ECO:0000313" key="3">
    <source>
        <dbReference type="Proteomes" id="UP000663760"/>
    </source>
</evidence>
<reference evidence="2" key="1">
    <citation type="submission" date="2020-02" db="EMBL/GenBank/DDBJ databases">
        <authorList>
            <person name="Scholz U."/>
            <person name="Mascher M."/>
            <person name="Fiebig A."/>
        </authorList>
    </citation>
    <scope>NUCLEOTIDE SEQUENCE</scope>
</reference>
<gene>
    <name evidence="2" type="ORF">SI8410_02002910</name>
</gene>
<feature type="chain" id="PRO_5029566725" evidence="1">
    <location>
        <begin position="23"/>
        <end position="38"/>
    </location>
</feature>
<name>A0A7I8K3E7_SPIIN</name>
<evidence type="ECO:0000313" key="2">
    <source>
        <dbReference type="EMBL" id="CAA7391640.1"/>
    </source>
</evidence>